<sequence>MQLEKGQTKAPPKKDKLLELKMAERNEKEAHKNELRQKKMKNKEDKDGLKAVFKELRVFSTSKRAEKDRREAMKKAEHKETGQQCQHGVWRCRICFPHPTADRRIHAH</sequence>
<protein>
    <submittedName>
        <fullName evidence="2">Uncharacterized protein</fullName>
    </submittedName>
</protein>
<gene>
    <name evidence="2" type="ORF">WJX75_006458</name>
</gene>
<evidence type="ECO:0000313" key="3">
    <source>
        <dbReference type="Proteomes" id="UP001491310"/>
    </source>
</evidence>
<dbReference type="Proteomes" id="UP001491310">
    <property type="component" value="Unassembled WGS sequence"/>
</dbReference>
<organism evidence="2 3">
    <name type="scientific">Coccomyxa subellipsoidea</name>
    <dbReference type="NCBI Taxonomy" id="248742"/>
    <lineage>
        <taxon>Eukaryota</taxon>
        <taxon>Viridiplantae</taxon>
        <taxon>Chlorophyta</taxon>
        <taxon>core chlorophytes</taxon>
        <taxon>Trebouxiophyceae</taxon>
        <taxon>Trebouxiophyceae incertae sedis</taxon>
        <taxon>Coccomyxaceae</taxon>
        <taxon>Coccomyxa</taxon>
    </lineage>
</organism>
<proteinExistence type="predicted"/>
<name>A0ABR2Z3G6_9CHLO</name>
<feature type="region of interest" description="Disordered" evidence="1">
    <location>
        <begin position="63"/>
        <end position="83"/>
    </location>
</feature>
<dbReference type="EMBL" id="JALJOT010000001">
    <property type="protein sequence ID" value="KAK9918742.1"/>
    <property type="molecule type" value="Genomic_DNA"/>
</dbReference>
<reference evidence="2 3" key="1">
    <citation type="journal article" date="2024" name="Nat. Commun.">
        <title>Phylogenomics reveals the evolutionary origins of lichenization in chlorophyte algae.</title>
        <authorList>
            <person name="Puginier C."/>
            <person name="Libourel C."/>
            <person name="Otte J."/>
            <person name="Skaloud P."/>
            <person name="Haon M."/>
            <person name="Grisel S."/>
            <person name="Petersen M."/>
            <person name="Berrin J.G."/>
            <person name="Delaux P.M."/>
            <person name="Dal Grande F."/>
            <person name="Keller J."/>
        </authorList>
    </citation>
    <scope>NUCLEOTIDE SEQUENCE [LARGE SCALE GENOMIC DNA]</scope>
    <source>
        <strain evidence="2 3">SAG 216-7</strain>
    </source>
</reference>
<comment type="caution">
    <text evidence="2">The sequence shown here is derived from an EMBL/GenBank/DDBJ whole genome shotgun (WGS) entry which is preliminary data.</text>
</comment>
<feature type="compositionally biased region" description="Basic and acidic residues" evidence="1">
    <location>
        <begin position="63"/>
        <end position="81"/>
    </location>
</feature>
<evidence type="ECO:0000313" key="2">
    <source>
        <dbReference type="EMBL" id="KAK9918742.1"/>
    </source>
</evidence>
<keyword evidence="3" id="KW-1185">Reference proteome</keyword>
<accession>A0ABR2Z3G6</accession>
<feature type="region of interest" description="Disordered" evidence="1">
    <location>
        <begin position="24"/>
        <end position="47"/>
    </location>
</feature>
<evidence type="ECO:0000256" key="1">
    <source>
        <dbReference type="SAM" id="MobiDB-lite"/>
    </source>
</evidence>